<dbReference type="STRING" id="946333.A4W93_20885"/>
<accession>A0A1W6LDA7</accession>
<proteinExistence type="predicted"/>
<dbReference type="OrthoDB" id="8685558at2"/>
<sequence length="101" mass="11135">MNLNYLTLDLSDDADGVVTIEALASTPAAHHADVMAEVQQVLDWAWRHFPHTHGPVDEGLDWDHDLQVNVEGGQWHAVTLTLSASARFAEAFEAAFPSDRD</sequence>
<dbReference type="AlphaFoldDB" id="A0A1W6LDA7"/>
<evidence type="ECO:0000313" key="2">
    <source>
        <dbReference type="Proteomes" id="UP000193427"/>
    </source>
</evidence>
<dbReference type="KEGG" id="rgu:A4W93_20885"/>
<dbReference type="RefSeq" id="WP_085752455.1">
    <property type="nucleotide sequence ID" value="NZ_BSPR01000006.1"/>
</dbReference>
<dbReference type="EMBL" id="CP015118">
    <property type="protein sequence ID" value="ARN22158.1"/>
    <property type="molecule type" value="Genomic_DNA"/>
</dbReference>
<evidence type="ECO:0000313" key="1">
    <source>
        <dbReference type="EMBL" id="ARN22158.1"/>
    </source>
</evidence>
<protein>
    <submittedName>
        <fullName evidence="1">Uncharacterized protein</fullName>
    </submittedName>
</protein>
<gene>
    <name evidence="1" type="ORF">A4W93_20885</name>
</gene>
<reference evidence="1 2" key="1">
    <citation type="submission" date="2016-04" db="EMBL/GenBank/DDBJ databases">
        <title>Complete genome sequence of natural rubber-degrading, novel Gram-negative bacterium, Rhizobacter gummiphilus strain NS21.</title>
        <authorList>
            <person name="Tabata M."/>
            <person name="Kasai D."/>
            <person name="Fukuda M."/>
        </authorList>
    </citation>
    <scope>NUCLEOTIDE SEQUENCE [LARGE SCALE GENOMIC DNA]</scope>
    <source>
        <strain evidence="1 2">NS21</strain>
    </source>
</reference>
<organism evidence="1 2">
    <name type="scientific">Piscinibacter gummiphilus</name>
    <dbReference type="NCBI Taxonomy" id="946333"/>
    <lineage>
        <taxon>Bacteria</taxon>
        <taxon>Pseudomonadati</taxon>
        <taxon>Pseudomonadota</taxon>
        <taxon>Betaproteobacteria</taxon>
        <taxon>Burkholderiales</taxon>
        <taxon>Sphaerotilaceae</taxon>
        <taxon>Piscinibacter</taxon>
    </lineage>
</organism>
<keyword evidence="2" id="KW-1185">Reference proteome</keyword>
<dbReference type="Proteomes" id="UP000193427">
    <property type="component" value="Chromosome"/>
</dbReference>
<name>A0A1W6LDA7_9BURK</name>